<gene>
    <name evidence="1" type="ORF">CCMP2556_LOCUS54656</name>
</gene>
<dbReference type="EMBL" id="CAXAMN010028639">
    <property type="protein sequence ID" value="CAK9117298.1"/>
    <property type="molecule type" value="Genomic_DNA"/>
</dbReference>
<sequence>MAHSQHTTKFQTRLETFFDSISGSVNRRVVAQMPDVALGGQEINRKTLNLRTTGWEERDREAVLNFFNDDWTRVLDTGLSITHWCLPGCCNDQHECVSKCKQNLELLLGKAPDVPLLYRWKHFEPCLEYSFRGLAVHQIFAHALCFILGADANEEFSAALEFDDADEDPGLRQRVRLNKTYKFFASEGCLVKLAKAAAVTRPLATYMDKVSFVESVRQRIYLRNQGLVLPRSKCTATVDELIAMNHEIISGKLGWQAVRELFEMLRAPDGADCWLQWLGPVLQYQDCFQLILPAMCNAWRRCFLTKAHFGGSLMLLCLTLRKPWLTGLI</sequence>
<comment type="caution">
    <text evidence="1">The sequence shown here is derived from an EMBL/GenBank/DDBJ whole genome shotgun (WGS) entry which is preliminary data.</text>
</comment>
<dbReference type="Proteomes" id="UP001642484">
    <property type="component" value="Unassembled WGS sequence"/>
</dbReference>
<accession>A0ABP0SXZ5</accession>
<reference evidence="1 2" key="1">
    <citation type="submission" date="2024-02" db="EMBL/GenBank/DDBJ databases">
        <authorList>
            <person name="Chen Y."/>
            <person name="Shah S."/>
            <person name="Dougan E. K."/>
            <person name="Thang M."/>
            <person name="Chan C."/>
        </authorList>
    </citation>
    <scope>NUCLEOTIDE SEQUENCE [LARGE SCALE GENOMIC DNA]</scope>
</reference>
<evidence type="ECO:0000313" key="2">
    <source>
        <dbReference type="Proteomes" id="UP001642484"/>
    </source>
</evidence>
<proteinExistence type="predicted"/>
<evidence type="ECO:0000313" key="1">
    <source>
        <dbReference type="EMBL" id="CAK9117298.1"/>
    </source>
</evidence>
<keyword evidence="2" id="KW-1185">Reference proteome</keyword>
<protein>
    <submittedName>
        <fullName evidence="1">Uncharacterized protein</fullName>
    </submittedName>
</protein>
<organism evidence="1 2">
    <name type="scientific">Durusdinium trenchii</name>
    <dbReference type="NCBI Taxonomy" id="1381693"/>
    <lineage>
        <taxon>Eukaryota</taxon>
        <taxon>Sar</taxon>
        <taxon>Alveolata</taxon>
        <taxon>Dinophyceae</taxon>
        <taxon>Suessiales</taxon>
        <taxon>Symbiodiniaceae</taxon>
        <taxon>Durusdinium</taxon>
    </lineage>
</organism>
<name>A0ABP0SXZ5_9DINO</name>